<dbReference type="AlphaFoldDB" id="J3P790"/>
<reference evidence="7" key="2">
    <citation type="submission" date="2010-07" db="EMBL/GenBank/DDBJ databases">
        <authorList>
            <consortium name="The Broad Institute Genome Sequencing Platform"/>
            <consortium name="Broad Institute Genome Sequencing Center for Infectious Disease"/>
            <person name="Ma L.-J."/>
            <person name="Dead R."/>
            <person name="Young S."/>
            <person name="Zeng Q."/>
            <person name="Koehrsen M."/>
            <person name="Alvarado L."/>
            <person name="Berlin A."/>
            <person name="Chapman S.B."/>
            <person name="Chen Z."/>
            <person name="Freedman E."/>
            <person name="Gellesch M."/>
            <person name="Goldberg J."/>
            <person name="Griggs A."/>
            <person name="Gujja S."/>
            <person name="Heilman E.R."/>
            <person name="Heiman D."/>
            <person name="Hepburn T."/>
            <person name="Howarth C."/>
            <person name="Jen D."/>
            <person name="Larson L."/>
            <person name="Mehta T."/>
            <person name="Neiman D."/>
            <person name="Pearson M."/>
            <person name="Roberts A."/>
            <person name="Saif S."/>
            <person name="Shea T."/>
            <person name="Shenoy N."/>
            <person name="Sisk P."/>
            <person name="Stolte C."/>
            <person name="Sykes S."/>
            <person name="Walk T."/>
            <person name="White J."/>
            <person name="Yandava C."/>
            <person name="Haas B."/>
            <person name="Nusbaum C."/>
            <person name="Birren B."/>
        </authorList>
    </citation>
    <scope>NUCLEOTIDE SEQUENCE</scope>
    <source>
        <strain evidence="7">R3-111a-1</strain>
    </source>
</reference>
<dbReference type="InterPro" id="IPR012349">
    <property type="entry name" value="Split_barrel_FMN-bd"/>
</dbReference>
<evidence type="ECO:0000259" key="6">
    <source>
        <dbReference type="SMART" id="SM00903"/>
    </source>
</evidence>
<dbReference type="EMBL" id="GL385399">
    <property type="protein sequence ID" value="EJT72521.1"/>
    <property type="molecule type" value="Genomic_DNA"/>
</dbReference>
<organism evidence="7">
    <name type="scientific">Gaeumannomyces tritici (strain R3-111a-1)</name>
    <name type="common">Wheat and barley take-all root rot fungus</name>
    <name type="synonym">Gaeumannomyces graminis var. tritici</name>
    <dbReference type="NCBI Taxonomy" id="644352"/>
    <lineage>
        <taxon>Eukaryota</taxon>
        <taxon>Fungi</taxon>
        <taxon>Dikarya</taxon>
        <taxon>Ascomycota</taxon>
        <taxon>Pezizomycotina</taxon>
        <taxon>Sordariomycetes</taxon>
        <taxon>Sordariomycetidae</taxon>
        <taxon>Magnaporthales</taxon>
        <taxon>Magnaporthaceae</taxon>
        <taxon>Gaeumannomyces</taxon>
    </lineage>
</organism>
<gene>
    <name evidence="8" type="primary">20349844</name>
    <name evidence="7" type="ORF">GGTG_09386</name>
</gene>
<dbReference type="Proteomes" id="UP000006039">
    <property type="component" value="Unassembled WGS sequence"/>
</dbReference>
<feature type="region of interest" description="Disordered" evidence="5">
    <location>
        <begin position="19"/>
        <end position="89"/>
    </location>
</feature>
<dbReference type="eggNOG" id="ENOG502QT1K">
    <property type="taxonomic scope" value="Eukaryota"/>
</dbReference>
<reference evidence="8" key="4">
    <citation type="journal article" date="2015" name="G3 (Bethesda)">
        <title>Genome sequences of three phytopathogenic species of the Magnaporthaceae family of fungi.</title>
        <authorList>
            <person name="Okagaki L.H."/>
            <person name="Nunes C.C."/>
            <person name="Sailsbery J."/>
            <person name="Clay B."/>
            <person name="Brown D."/>
            <person name="John T."/>
            <person name="Oh Y."/>
            <person name="Young N."/>
            <person name="Fitzgerald M."/>
            <person name="Haas B.J."/>
            <person name="Zeng Q."/>
            <person name="Young S."/>
            <person name="Adiconis X."/>
            <person name="Fan L."/>
            <person name="Levin J.Z."/>
            <person name="Mitchell T.K."/>
            <person name="Okubara P.A."/>
            <person name="Farman M.L."/>
            <person name="Kohn L.M."/>
            <person name="Birren B."/>
            <person name="Ma L.-J."/>
            <person name="Dean R.A."/>
        </authorList>
    </citation>
    <scope>NUCLEOTIDE SEQUENCE</scope>
    <source>
        <strain evidence="8">R3-111a-1</strain>
    </source>
</reference>
<evidence type="ECO:0000256" key="1">
    <source>
        <dbReference type="ARBA" id="ARBA00001917"/>
    </source>
</evidence>
<accession>J3P790</accession>
<reference evidence="9" key="1">
    <citation type="submission" date="2010-07" db="EMBL/GenBank/DDBJ databases">
        <title>The genome sequence of Gaeumannomyces graminis var. tritici strain R3-111a-1.</title>
        <authorList>
            <consortium name="The Broad Institute Genome Sequencing Platform"/>
            <person name="Ma L.-J."/>
            <person name="Dead R."/>
            <person name="Young S."/>
            <person name="Zeng Q."/>
            <person name="Koehrsen M."/>
            <person name="Alvarado L."/>
            <person name="Berlin A."/>
            <person name="Chapman S.B."/>
            <person name="Chen Z."/>
            <person name="Freedman E."/>
            <person name="Gellesch M."/>
            <person name="Goldberg J."/>
            <person name="Griggs A."/>
            <person name="Gujja S."/>
            <person name="Heilman E.R."/>
            <person name="Heiman D."/>
            <person name="Hepburn T."/>
            <person name="Howarth C."/>
            <person name="Jen D."/>
            <person name="Larson L."/>
            <person name="Mehta T."/>
            <person name="Neiman D."/>
            <person name="Pearson M."/>
            <person name="Roberts A."/>
            <person name="Saif S."/>
            <person name="Shea T."/>
            <person name="Shenoy N."/>
            <person name="Sisk P."/>
            <person name="Stolte C."/>
            <person name="Sykes S."/>
            <person name="Walk T."/>
            <person name="White J."/>
            <person name="Yandava C."/>
            <person name="Haas B."/>
            <person name="Nusbaum C."/>
            <person name="Birren B."/>
        </authorList>
    </citation>
    <scope>NUCLEOTIDE SEQUENCE [LARGE SCALE GENOMIC DNA]</scope>
    <source>
        <strain evidence="9">R3-111a-1</strain>
    </source>
</reference>
<dbReference type="OrthoDB" id="10250990at2759"/>
<name>J3P790_GAET3</name>
<comment type="cofactor">
    <cofactor evidence="1">
        <name>FMN</name>
        <dbReference type="ChEBI" id="CHEBI:58210"/>
    </cofactor>
</comment>
<proteinExistence type="inferred from homology"/>
<dbReference type="STRING" id="644352.J3P790"/>
<dbReference type="HOGENOM" id="CLU_059021_3_0_1"/>
<reference evidence="7" key="3">
    <citation type="submission" date="2010-09" db="EMBL/GenBank/DDBJ databases">
        <title>Annotation of Gaeumannomyces graminis var. tritici R3-111a-1.</title>
        <authorList>
            <consortium name="The Broad Institute Genome Sequencing Platform"/>
            <person name="Ma L.-J."/>
            <person name="Dead R."/>
            <person name="Young S.K."/>
            <person name="Zeng Q."/>
            <person name="Gargeya S."/>
            <person name="Fitzgerald M."/>
            <person name="Haas B."/>
            <person name="Abouelleil A."/>
            <person name="Alvarado L."/>
            <person name="Arachchi H.M."/>
            <person name="Berlin A."/>
            <person name="Brown A."/>
            <person name="Chapman S.B."/>
            <person name="Chen Z."/>
            <person name="Dunbar C."/>
            <person name="Freedman E."/>
            <person name="Gearin G."/>
            <person name="Gellesch M."/>
            <person name="Goldberg J."/>
            <person name="Griggs A."/>
            <person name="Gujja S."/>
            <person name="Heiman D."/>
            <person name="Howarth C."/>
            <person name="Larson L."/>
            <person name="Lui A."/>
            <person name="MacDonald P.J.P."/>
            <person name="Mehta T."/>
            <person name="Montmayeur A."/>
            <person name="Murphy C."/>
            <person name="Neiman D."/>
            <person name="Pearson M."/>
            <person name="Priest M."/>
            <person name="Roberts A."/>
            <person name="Saif S."/>
            <person name="Shea T."/>
            <person name="Shenoy N."/>
            <person name="Sisk P."/>
            <person name="Stolte C."/>
            <person name="Sykes S."/>
            <person name="Yandava C."/>
            <person name="Wortman J."/>
            <person name="Nusbaum C."/>
            <person name="Birren B."/>
        </authorList>
    </citation>
    <scope>NUCLEOTIDE SEQUENCE</scope>
    <source>
        <strain evidence="7">R3-111a-1</strain>
    </source>
</reference>
<dbReference type="SUPFAM" id="SSF50475">
    <property type="entry name" value="FMN-binding split barrel"/>
    <property type="match status" value="1"/>
</dbReference>
<reference evidence="8" key="5">
    <citation type="submission" date="2018-04" db="UniProtKB">
        <authorList>
            <consortium name="EnsemblFungi"/>
        </authorList>
    </citation>
    <scope>IDENTIFICATION</scope>
    <source>
        <strain evidence="8">R3-111a-1</strain>
    </source>
</reference>
<dbReference type="Gene3D" id="2.30.110.10">
    <property type="entry name" value="Electron Transport, Fmn-binding Protein, Chain A"/>
    <property type="match status" value="1"/>
</dbReference>
<feature type="domain" description="Flavin reductase like" evidence="6">
    <location>
        <begin position="178"/>
        <end position="334"/>
    </location>
</feature>
<dbReference type="PANTHER" id="PTHR33798:SF5">
    <property type="entry name" value="FLAVIN REDUCTASE LIKE DOMAIN-CONTAINING PROTEIN"/>
    <property type="match status" value="1"/>
</dbReference>
<keyword evidence="9" id="KW-1185">Reference proteome</keyword>
<protein>
    <submittedName>
        <fullName evidence="7">Flavoprotein oxygenase</fullName>
    </submittedName>
</protein>
<evidence type="ECO:0000313" key="9">
    <source>
        <dbReference type="Proteomes" id="UP000006039"/>
    </source>
</evidence>
<dbReference type="RefSeq" id="XP_009225495.1">
    <property type="nucleotide sequence ID" value="XM_009227231.1"/>
</dbReference>
<feature type="compositionally biased region" description="Low complexity" evidence="5">
    <location>
        <begin position="74"/>
        <end position="89"/>
    </location>
</feature>
<dbReference type="PANTHER" id="PTHR33798">
    <property type="entry name" value="FLAVOPROTEIN OXYGENASE"/>
    <property type="match status" value="1"/>
</dbReference>
<evidence type="ECO:0000256" key="2">
    <source>
        <dbReference type="ARBA" id="ARBA00022630"/>
    </source>
</evidence>
<evidence type="ECO:0000256" key="5">
    <source>
        <dbReference type="SAM" id="MobiDB-lite"/>
    </source>
</evidence>
<evidence type="ECO:0000256" key="4">
    <source>
        <dbReference type="ARBA" id="ARBA00038054"/>
    </source>
</evidence>
<comment type="similarity">
    <text evidence="4">Belongs to the flavoredoxin family.</text>
</comment>
<dbReference type="Pfam" id="PF01613">
    <property type="entry name" value="Flavin_Reduct"/>
    <property type="match status" value="1"/>
</dbReference>
<dbReference type="VEuPathDB" id="FungiDB:GGTG_09386"/>
<dbReference type="GO" id="GO:0010181">
    <property type="term" value="F:FMN binding"/>
    <property type="evidence" value="ECO:0007669"/>
    <property type="project" value="InterPro"/>
</dbReference>
<dbReference type="InterPro" id="IPR002563">
    <property type="entry name" value="Flavin_Rdtase-like_dom"/>
</dbReference>
<feature type="compositionally biased region" description="Basic residues" evidence="5">
    <location>
        <begin position="49"/>
        <end position="61"/>
    </location>
</feature>
<dbReference type="SMART" id="SM00903">
    <property type="entry name" value="Flavin_Reduct"/>
    <property type="match status" value="1"/>
</dbReference>
<evidence type="ECO:0000256" key="3">
    <source>
        <dbReference type="ARBA" id="ARBA00022643"/>
    </source>
</evidence>
<keyword evidence="2" id="KW-0285">Flavoprotein</keyword>
<dbReference type="GeneID" id="20349844"/>
<evidence type="ECO:0000313" key="8">
    <source>
        <dbReference type="EnsemblFungi" id="EJT72521"/>
    </source>
</evidence>
<feature type="compositionally biased region" description="Low complexity" evidence="5">
    <location>
        <begin position="28"/>
        <end position="47"/>
    </location>
</feature>
<sequence>MSCGRSAMACGRLASRLAGGYNKPRGTPAPVVTPASSPAPAAVSTAPHTLRRASRQQHRCYKYYSPRSRFGTSPTQNSTTTPVDTPTRTTTMSSAAEATKAHEALLKRNPHGNFGAVEASRPPFDAAASLRYTQTPQPGWKQGGGANQLQAVAPADHITIAPYEEGRAAHLNYKLLISAIIPRPIAFVSTVGKDGSGEENLAPFSYFNMINHDPPLFVVGFASPSEGAAAKDTVRHLSETGECVINIISEGYVEAANAASVNAPGDASEWLISGLTPARDTVDVRPPRVKEAIFSIEGKVESLREFKSKAVAGKTSGTMAVIEGVRFWARGDAISEARDMIDPAVLRPISRLGGITYGRTTEAFELPRPDFEKDVGGQEGMAKLKDVAAAKK</sequence>
<evidence type="ECO:0000313" key="7">
    <source>
        <dbReference type="EMBL" id="EJT72521.1"/>
    </source>
</evidence>
<dbReference type="EnsemblFungi" id="EJT72521">
    <property type="protein sequence ID" value="EJT72521"/>
    <property type="gene ID" value="GGTG_09386"/>
</dbReference>
<keyword evidence="3" id="KW-0288">FMN</keyword>